<keyword evidence="2" id="KW-1185">Reference proteome</keyword>
<dbReference type="EMBL" id="JAAGWY010000002">
    <property type="protein sequence ID" value="NEN06745.1"/>
    <property type="molecule type" value="Genomic_DNA"/>
</dbReference>
<dbReference type="Proteomes" id="UP000474967">
    <property type="component" value="Unassembled WGS sequence"/>
</dbReference>
<comment type="caution">
    <text evidence="1">The sequence shown here is derived from an EMBL/GenBank/DDBJ whole genome shotgun (WGS) entry which is preliminary data.</text>
</comment>
<sequence length="170" mass="18217">MEATRLRPRLLVAIGVAVALVALVIGIVVSTAPMPNPIRHGAAYVDPQIATKVPASFTGVPPHAVAPTLTQQDTRTLISEPWEFISLDGRHLEIVYLQGNGTCELPRGFAVTYSKTTVEVAALSHACGDLAIADMAVIGRAVLTLPEPLNGRDLVHAPTDQQWRRDVLTE</sequence>
<protein>
    <submittedName>
        <fullName evidence="1">Uncharacterized protein</fullName>
    </submittedName>
</protein>
<proteinExistence type="predicted"/>
<evidence type="ECO:0000313" key="1">
    <source>
        <dbReference type="EMBL" id="NEN06745.1"/>
    </source>
</evidence>
<gene>
    <name evidence="1" type="ORF">G3T36_12800</name>
</gene>
<reference evidence="1 2" key="1">
    <citation type="journal article" date="2014" name="J. Microbiol.">
        <title>Diaminobutyricibacter tongyongensis gen. nov., sp. nov. and Homoserinibacter gongjuensis gen. nov., sp. nov. belong to the family Microbacteriaceae.</title>
        <authorList>
            <person name="Kim S.J."/>
            <person name="Ahn J.H."/>
            <person name="Weon H.Y."/>
            <person name="Hamada M."/>
            <person name="Suzuki K."/>
            <person name="Kwon S.W."/>
        </authorList>
    </citation>
    <scope>NUCLEOTIDE SEQUENCE [LARGE SCALE GENOMIC DNA]</scope>
    <source>
        <strain evidence="1 2">NBRC 108724</strain>
    </source>
</reference>
<dbReference type="AlphaFoldDB" id="A0A6L9XZN8"/>
<dbReference type="RefSeq" id="WP_163290125.1">
    <property type="nucleotide sequence ID" value="NZ_JAAGWY010000002.1"/>
</dbReference>
<evidence type="ECO:0000313" key="2">
    <source>
        <dbReference type="Proteomes" id="UP000474967"/>
    </source>
</evidence>
<accession>A0A6L9XZN8</accession>
<name>A0A6L9XZN8_9MICO</name>
<organism evidence="1 2">
    <name type="scientific">Leifsonia tongyongensis</name>
    <dbReference type="NCBI Taxonomy" id="1268043"/>
    <lineage>
        <taxon>Bacteria</taxon>
        <taxon>Bacillati</taxon>
        <taxon>Actinomycetota</taxon>
        <taxon>Actinomycetes</taxon>
        <taxon>Micrococcales</taxon>
        <taxon>Microbacteriaceae</taxon>
        <taxon>Leifsonia</taxon>
    </lineage>
</organism>